<dbReference type="EMBL" id="FNEM01000008">
    <property type="protein sequence ID" value="SDJ42989.1"/>
    <property type="molecule type" value="Genomic_DNA"/>
</dbReference>
<dbReference type="AlphaFoldDB" id="A0A1G8TN71"/>
<organism evidence="1 2">
    <name type="scientific">Ferrimonas sediminum</name>
    <dbReference type="NCBI Taxonomy" id="718193"/>
    <lineage>
        <taxon>Bacteria</taxon>
        <taxon>Pseudomonadati</taxon>
        <taxon>Pseudomonadota</taxon>
        <taxon>Gammaproteobacteria</taxon>
        <taxon>Alteromonadales</taxon>
        <taxon>Ferrimonadaceae</taxon>
        <taxon>Ferrimonas</taxon>
    </lineage>
</organism>
<accession>A0A1G8TN71</accession>
<dbReference type="RefSeq" id="WP_090365279.1">
    <property type="nucleotide sequence ID" value="NZ_FNEM01000008.1"/>
</dbReference>
<name>A0A1G8TN71_9GAMM</name>
<evidence type="ECO:0000313" key="2">
    <source>
        <dbReference type="Proteomes" id="UP000199527"/>
    </source>
</evidence>
<dbReference type="OrthoDB" id="6399765at2"/>
<protein>
    <submittedName>
        <fullName evidence="1">Uncharacterized protein</fullName>
    </submittedName>
</protein>
<sequence>MRQTEMAQFGLFARQLIKQAAAVVMTLPKDNHPLKRHSQLQACLDECENRAMELVMTKSTSQLNQLSSAISGSVELIGNCCDHPGLSDADQHGLDMALANIALIHTRCKRLIQQADNVVPFPRAVNA</sequence>
<dbReference type="Proteomes" id="UP000199527">
    <property type="component" value="Unassembled WGS sequence"/>
</dbReference>
<proteinExistence type="predicted"/>
<gene>
    <name evidence="1" type="ORF">SAMN04488540_10836</name>
</gene>
<keyword evidence="2" id="KW-1185">Reference proteome</keyword>
<evidence type="ECO:0000313" key="1">
    <source>
        <dbReference type="EMBL" id="SDJ42989.1"/>
    </source>
</evidence>
<reference evidence="2" key="1">
    <citation type="submission" date="2016-10" db="EMBL/GenBank/DDBJ databases">
        <authorList>
            <person name="Varghese N."/>
            <person name="Submissions S."/>
        </authorList>
    </citation>
    <scope>NUCLEOTIDE SEQUENCE [LARGE SCALE GENOMIC DNA]</scope>
    <source>
        <strain evidence="2">DSM 23317</strain>
    </source>
</reference>